<evidence type="ECO:0000313" key="2">
    <source>
        <dbReference type="Proteomes" id="UP000294508"/>
    </source>
</evidence>
<name>A0A4R2GXI1_9ACTN</name>
<dbReference type="Proteomes" id="UP000294508">
    <property type="component" value="Unassembled WGS sequence"/>
</dbReference>
<dbReference type="AlphaFoldDB" id="A0A4R2GXI1"/>
<keyword evidence="1" id="KW-0223">Dioxygenase</keyword>
<dbReference type="Pfam" id="PF05721">
    <property type="entry name" value="PhyH"/>
    <property type="match status" value="1"/>
</dbReference>
<gene>
    <name evidence="1" type="ORF">EV652_12168</name>
</gene>
<dbReference type="RefSeq" id="WP_132215611.1">
    <property type="nucleotide sequence ID" value="NZ_SLWN01000021.1"/>
</dbReference>
<comment type="caution">
    <text evidence="1">The sequence shown here is derived from an EMBL/GenBank/DDBJ whole genome shotgun (WGS) entry which is preliminary data.</text>
</comment>
<dbReference type="GO" id="GO:0016706">
    <property type="term" value="F:2-oxoglutarate-dependent dioxygenase activity"/>
    <property type="evidence" value="ECO:0007669"/>
    <property type="project" value="UniProtKB-ARBA"/>
</dbReference>
<protein>
    <submittedName>
        <fullName evidence="1">Phytanoyl-CoA dioxygenase PhyH</fullName>
    </submittedName>
</protein>
<organism evidence="1 2">
    <name type="scientific">Kribbella steppae</name>
    <dbReference type="NCBI Taxonomy" id="2512223"/>
    <lineage>
        <taxon>Bacteria</taxon>
        <taxon>Bacillati</taxon>
        <taxon>Actinomycetota</taxon>
        <taxon>Actinomycetes</taxon>
        <taxon>Propionibacteriales</taxon>
        <taxon>Kribbellaceae</taxon>
        <taxon>Kribbella</taxon>
    </lineage>
</organism>
<dbReference type="InterPro" id="IPR008775">
    <property type="entry name" value="Phytyl_CoA_dOase-like"/>
</dbReference>
<keyword evidence="2" id="KW-1185">Reference proteome</keyword>
<dbReference type="Gene3D" id="2.60.120.620">
    <property type="entry name" value="q2cbj1_9rhob like domain"/>
    <property type="match status" value="1"/>
</dbReference>
<evidence type="ECO:0000313" key="1">
    <source>
        <dbReference type="EMBL" id="TCO15695.1"/>
    </source>
</evidence>
<proteinExistence type="predicted"/>
<sequence length="298" mass="33815">MGSETTVLANQSPTRSALTTEQLSLFDDCGYLLVKGMFNHDEVDRGLEMVRHALGSGATTIAWHPSFTDREHTLRIRDAISQCPELATFLDHPRLVSTLIALLSDSVQILGTEIFVRSCENRPLEGWHTDGGEYLQRIMLAPGSQCLQIKCQIFLTDTSQDESGNFLLIPRSHRRMPEPHETCYLDGLNEGLHRGELPDDVTTIHAAPGDALLFPYSLWHAVGPNRLQPRITLIFRYGQLWHRPNDYTRQPAHLLERFSPRLRRMFGDLGDDPHPLEFYKPQDQACVMSVSADSERDR</sequence>
<keyword evidence="1" id="KW-0560">Oxidoreductase</keyword>
<dbReference type="OrthoDB" id="2573519at2"/>
<accession>A0A4R2GXI1</accession>
<reference evidence="1 2" key="1">
    <citation type="journal article" date="2015" name="Stand. Genomic Sci.">
        <title>Genomic Encyclopedia of Bacterial and Archaeal Type Strains, Phase III: the genomes of soil and plant-associated and newly described type strains.</title>
        <authorList>
            <person name="Whitman W.B."/>
            <person name="Woyke T."/>
            <person name="Klenk H.P."/>
            <person name="Zhou Y."/>
            <person name="Lilburn T.G."/>
            <person name="Beck B.J."/>
            <person name="De Vos P."/>
            <person name="Vandamme P."/>
            <person name="Eisen J.A."/>
            <person name="Garrity G."/>
            <person name="Hugenholtz P."/>
            <person name="Kyrpides N.C."/>
        </authorList>
    </citation>
    <scope>NUCLEOTIDE SEQUENCE [LARGE SCALE GENOMIC DNA]</scope>
    <source>
        <strain evidence="1 2">VKM Ac-2572</strain>
    </source>
</reference>
<dbReference type="SUPFAM" id="SSF51197">
    <property type="entry name" value="Clavaminate synthase-like"/>
    <property type="match status" value="1"/>
</dbReference>
<dbReference type="EMBL" id="SLWN01000021">
    <property type="protein sequence ID" value="TCO15695.1"/>
    <property type="molecule type" value="Genomic_DNA"/>
</dbReference>